<dbReference type="Proteomes" id="UP000549052">
    <property type="component" value="Unassembled WGS sequence"/>
</dbReference>
<gene>
    <name evidence="1" type="ORF">FHW16_004744</name>
</gene>
<comment type="caution">
    <text evidence="1">The sequence shown here is derived from an EMBL/GenBank/DDBJ whole genome shotgun (WGS) entry which is preliminary data.</text>
</comment>
<dbReference type="AlphaFoldDB" id="A0A839EQ63"/>
<evidence type="ECO:0000313" key="1">
    <source>
        <dbReference type="EMBL" id="MBA8881009.1"/>
    </source>
</evidence>
<keyword evidence="2" id="KW-1185">Reference proteome</keyword>
<proteinExistence type="predicted"/>
<organism evidence="1 2">
    <name type="scientific">Phyllobacterium myrsinacearum</name>
    <dbReference type="NCBI Taxonomy" id="28101"/>
    <lineage>
        <taxon>Bacteria</taxon>
        <taxon>Pseudomonadati</taxon>
        <taxon>Pseudomonadota</taxon>
        <taxon>Alphaproteobacteria</taxon>
        <taxon>Hyphomicrobiales</taxon>
        <taxon>Phyllobacteriaceae</taxon>
        <taxon>Phyllobacterium</taxon>
    </lineage>
</organism>
<evidence type="ECO:0000313" key="2">
    <source>
        <dbReference type="Proteomes" id="UP000549052"/>
    </source>
</evidence>
<sequence>MTDLKEVIEPLLAARQQLRETFTTLHRRVLFIVRNDMTC</sequence>
<name>A0A839EQ63_9HYPH</name>
<protein>
    <submittedName>
        <fullName evidence="1">Uncharacterized protein</fullName>
    </submittedName>
</protein>
<accession>A0A839EQ63</accession>
<dbReference type="EMBL" id="JACGXN010000011">
    <property type="protein sequence ID" value="MBA8881009.1"/>
    <property type="molecule type" value="Genomic_DNA"/>
</dbReference>
<reference evidence="1 2" key="1">
    <citation type="submission" date="2020-07" db="EMBL/GenBank/DDBJ databases">
        <title>Genomic Encyclopedia of Type Strains, Phase IV (KMG-V): Genome sequencing to study the core and pangenomes of soil and plant-associated prokaryotes.</title>
        <authorList>
            <person name="Whitman W."/>
        </authorList>
    </citation>
    <scope>NUCLEOTIDE SEQUENCE [LARGE SCALE GENOMIC DNA]</scope>
    <source>
        <strain evidence="1 2">AN3</strain>
    </source>
</reference>